<keyword evidence="9" id="KW-1185">Reference proteome</keyword>
<reference evidence="8" key="1">
    <citation type="submission" date="2022-12" db="EMBL/GenBank/DDBJ databases">
        <title>Peptostreptococcus.</title>
        <authorList>
            <person name="Lee S.H."/>
        </authorList>
    </citation>
    <scope>NUCLEOTIDE SEQUENCE</scope>
    <source>
        <strain evidence="8">CBA3647</strain>
    </source>
</reference>
<organism evidence="8 9">
    <name type="scientific">Peptostreptococcus equinus</name>
    <dbReference type="NCBI Taxonomy" id="3003601"/>
    <lineage>
        <taxon>Bacteria</taxon>
        <taxon>Bacillati</taxon>
        <taxon>Bacillota</taxon>
        <taxon>Clostridia</taxon>
        <taxon>Peptostreptococcales</taxon>
        <taxon>Peptostreptococcaceae</taxon>
        <taxon>Peptostreptococcus</taxon>
    </lineage>
</organism>
<dbReference type="Pfam" id="PF09335">
    <property type="entry name" value="VTT_dom"/>
    <property type="match status" value="1"/>
</dbReference>
<comment type="subcellular location">
    <subcellularLocation>
        <location evidence="1 6">Cell membrane</location>
        <topology evidence="1 6">Multi-pass membrane protein</topology>
    </subcellularLocation>
</comment>
<evidence type="ECO:0000313" key="8">
    <source>
        <dbReference type="EMBL" id="WAW15800.1"/>
    </source>
</evidence>
<feature type="transmembrane region" description="Helical" evidence="6">
    <location>
        <begin position="80"/>
        <end position="97"/>
    </location>
</feature>
<evidence type="ECO:0000256" key="1">
    <source>
        <dbReference type="ARBA" id="ARBA00004651"/>
    </source>
</evidence>
<feature type="transmembrane region" description="Helical" evidence="6">
    <location>
        <begin position="191"/>
        <end position="213"/>
    </location>
</feature>
<evidence type="ECO:0000256" key="5">
    <source>
        <dbReference type="ARBA" id="ARBA00023136"/>
    </source>
</evidence>
<keyword evidence="4 6" id="KW-1133">Transmembrane helix</keyword>
<comment type="similarity">
    <text evidence="6">Belongs to the TVP38/TMEM64 family.</text>
</comment>
<dbReference type="EMBL" id="CP114052">
    <property type="protein sequence ID" value="WAW15800.1"/>
    <property type="molecule type" value="Genomic_DNA"/>
</dbReference>
<name>A0ABY7JRN4_9FIRM</name>
<sequence>MNEKGKKISKIILIIAILLISVLFIREYSLTDIRDIINSHGSLGPLIYILLFIVLPIFFFPVPILVLAAGIAFGLEYGTFYTLIGSFFNALLMYYLGRFLGRDFVNNFLDKKVSRNIREKLQSDNQKTLTSVFFILRLVPLVSYNLINYVAGFTKIRLDRYLMTTVIGILPGLVVFLNAGDKSLNVKSPGFAIAILLLVILTLVSLIILKIYLRKENNGNNNSSNI</sequence>
<protein>
    <recommendedName>
        <fullName evidence="6">TVP38/TMEM64 family membrane protein</fullName>
    </recommendedName>
</protein>
<dbReference type="Proteomes" id="UP001164187">
    <property type="component" value="Chromosome"/>
</dbReference>
<keyword evidence="3 6" id="KW-0812">Transmembrane</keyword>
<evidence type="ECO:0000256" key="4">
    <source>
        <dbReference type="ARBA" id="ARBA00022989"/>
    </source>
</evidence>
<accession>A0ABY7JRN4</accession>
<feature type="transmembrane region" description="Helical" evidence="6">
    <location>
        <begin position="129"/>
        <end position="149"/>
    </location>
</feature>
<evidence type="ECO:0000256" key="6">
    <source>
        <dbReference type="RuleBase" id="RU366058"/>
    </source>
</evidence>
<dbReference type="InterPro" id="IPR015414">
    <property type="entry name" value="TMEM64"/>
</dbReference>
<evidence type="ECO:0000256" key="2">
    <source>
        <dbReference type="ARBA" id="ARBA00022475"/>
    </source>
</evidence>
<feature type="domain" description="VTT" evidence="7">
    <location>
        <begin position="60"/>
        <end position="181"/>
    </location>
</feature>
<evidence type="ECO:0000259" key="7">
    <source>
        <dbReference type="Pfam" id="PF09335"/>
    </source>
</evidence>
<dbReference type="PANTHER" id="PTHR12677">
    <property type="entry name" value="GOLGI APPARATUS MEMBRANE PROTEIN TVP38-RELATED"/>
    <property type="match status" value="1"/>
</dbReference>
<evidence type="ECO:0000256" key="3">
    <source>
        <dbReference type="ARBA" id="ARBA00022692"/>
    </source>
</evidence>
<gene>
    <name evidence="8" type="ORF">O0R46_04930</name>
</gene>
<dbReference type="InterPro" id="IPR032816">
    <property type="entry name" value="VTT_dom"/>
</dbReference>
<proteinExistence type="inferred from homology"/>
<dbReference type="RefSeq" id="WP_269312481.1">
    <property type="nucleotide sequence ID" value="NZ_CP114052.1"/>
</dbReference>
<keyword evidence="5 6" id="KW-0472">Membrane</keyword>
<evidence type="ECO:0000313" key="9">
    <source>
        <dbReference type="Proteomes" id="UP001164187"/>
    </source>
</evidence>
<dbReference type="PANTHER" id="PTHR12677:SF59">
    <property type="entry name" value="GOLGI APPARATUS MEMBRANE PROTEIN TVP38-RELATED"/>
    <property type="match status" value="1"/>
</dbReference>
<feature type="transmembrane region" description="Helical" evidence="6">
    <location>
        <begin position="46"/>
        <end position="73"/>
    </location>
</feature>
<feature type="transmembrane region" description="Helical" evidence="6">
    <location>
        <begin position="7"/>
        <end position="26"/>
    </location>
</feature>
<feature type="transmembrane region" description="Helical" evidence="6">
    <location>
        <begin position="161"/>
        <end position="179"/>
    </location>
</feature>
<keyword evidence="2 6" id="KW-1003">Cell membrane</keyword>